<keyword evidence="2" id="KW-1185">Reference proteome</keyword>
<protein>
    <submittedName>
        <fullName evidence="1">Uncharacterized protein</fullName>
    </submittedName>
</protein>
<dbReference type="RefSeq" id="WP_344616120.1">
    <property type="nucleotide sequence ID" value="NZ_BAAARV010000060.1"/>
</dbReference>
<proteinExistence type="predicted"/>
<evidence type="ECO:0000313" key="1">
    <source>
        <dbReference type="EMBL" id="GAA2364448.1"/>
    </source>
</evidence>
<dbReference type="EMBL" id="BAAARV010000060">
    <property type="protein sequence ID" value="GAA2364448.1"/>
    <property type="molecule type" value="Genomic_DNA"/>
</dbReference>
<gene>
    <name evidence="1" type="ORF">GCM10010170_062300</name>
</gene>
<accession>A0ABP5TYE2</accession>
<name>A0ABP5TYE2_9ACTN</name>
<organism evidence="1 2">
    <name type="scientific">Dactylosporangium salmoneum</name>
    <dbReference type="NCBI Taxonomy" id="53361"/>
    <lineage>
        <taxon>Bacteria</taxon>
        <taxon>Bacillati</taxon>
        <taxon>Actinomycetota</taxon>
        <taxon>Actinomycetes</taxon>
        <taxon>Micromonosporales</taxon>
        <taxon>Micromonosporaceae</taxon>
        <taxon>Dactylosporangium</taxon>
    </lineage>
</organism>
<reference evidence="2" key="1">
    <citation type="journal article" date="2019" name="Int. J. Syst. Evol. Microbiol.">
        <title>The Global Catalogue of Microorganisms (GCM) 10K type strain sequencing project: providing services to taxonomists for standard genome sequencing and annotation.</title>
        <authorList>
            <consortium name="The Broad Institute Genomics Platform"/>
            <consortium name="The Broad Institute Genome Sequencing Center for Infectious Disease"/>
            <person name="Wu L."/>
            <person name="Ma J."/>
        </authorList>
    </citation>
    <scope>NUCLEOTIDE SEQUENCE [LARGE SCALE GENOMIC DNA]</scope>
    <source>
        <strain evidence="2">JCM 3272</strain>
    </source>
</reference>
<evidence type="ECO:0000313" key="2">
    <source>
        <dbReference type="Proteomes" id="UP001501444"/>
    </source>
</evidence>
<comment type="caution">
    <text evidence="1">The sequence shown here is derived from an EMBL/GenBank/DDBJ whole genome shotgun (WGS) entry which is preliminary data.</text>
</comment>
<dbReference type="Proteomes" id="UP001501444">
    <property type="component" value="Unassembled WGS sequence"/>
</dbReference>
<sequence>MIADGIALDTDDVGDMPVGAQRTWEWRALDAFPRASWSQGTRWRRMLSSRSRYLVHAIERGDGLIAECVADYLIHHLAIERGRDEVDDALRDPDHPSHGIPAYPDDYAWHRLPYSSRLGDLDASRSAPNYIRSLHRTYLATKRRPQLWFIVVNVSTSTASTAPMNRPDLGNRLDDA</sequence>